<dbReference type="SUPFAM" id="SSF117281">
    <property type="entry name" value="Kelch motif"/>
    <property type="match status" value="1"/>
</dbReference>
<dbReference type="AlphaFoldDB" id="A0A199V8K7"/>
<evidence type="ECO:0000313" key="3">
    <source>
        <dbReference type="EMBL" id="OAY73414.1"/>
    </source>
</evidence>
<evidence type="ECO:0000313" key="4">
    <source>
        <dbReference type="Proteomes" id="UP000092600"/>
    </source>
</evidence>
<feature type="domain" description="DCD" evidence="2">
    <location>
        <begin position="60"/>
        <end position="193"/>
    </location>
</feature>
<dbReference type="Gene3D" id="2.120.10.80">
    <property type="entry name" value="Kelch-type beta propeller"/>
    <property type="match status" value="2"/>
</dbReference>
<dbReference type="InterPro" id="IPR015915">
    <property type="entry name" value="Kelch-typ_b-propeller"/>
</dbReference>
<dbReference type="PROSITE" id="PS51222">
    <property type="entry name" value="DCD"/>
    <property type="match status" value="1"/>
</dbReference>
<sequence>MSSNRVEWNGMDDLISFVFMFLKNRMGAGRRTETITVSTDPYKTPMPGNSSVSARNLRKTDLGGVIFGCSIHTMSECLSKQLFGLPSNHSRYVKNIEPGLPLFLFNYSDKKLHGVFEAACHGQMCIDPYAWTKDGAEKTKYPAQVRIRTRSQCEPLLKAQYDKVIADNYYKPNYLCFELDHAQTQGLLALFRPTSVPPNIKQVPPTATAPLTAVKRQASNPWKRVDSRLGDSKGFNAFSVLTEDNNPLSDNWGDWDAETSSSALGKKETEEKISEWENSEETMLLEDPLVVDSANDDTLPVNNPGDIMPYEGIESKILSEEQSSYEINMPNILHKLKNISLERKCLISLSKDNYVASSSTQVQEKVIVPAEMMNSAMPEENASTSAQFEGDAKLLQIIEELRKKAAAVENKQMQSDQEVQSLRGIVIESEKKIQRLERQVHVLESKLYPSISLSSAATPLAEAEQAIYLMGGYNGTTWLSTLDCFSPATDSLVSLRPMSVTRSYASAVALSNNIFVFGGRDTESCFSTVECYNKRNDDWTMCPRLNRPKEGLAGATLNNKIFAIGGGNGPETFSEVEMLDPALSRWIYSTPLLHRRFAPGAVESGGVIYTVGGYDGSCYLQSAERYDPREGYWTRLPNMNLRRGCPSLAVLNGTIYAIGGIGDGRAAVSTVETFDPRLSSWMMGRPMNIDRAYFSAVVLDNVLFALGGLQGGTVLESCCCESDEANTCELQVECYSGRTGWFMQDFRSFEKRSFFCAVVL</sequence>
<protein>
    <submittedName>
        <fullName evidence="3">Kelch-like protein 8</fullName>
    </submittedName>
</protein>
<dbReference type="PANTHER" id="PTHR46034:SF7">
    <property type="entry name" value="INFLUENZA VIRUS NS1A-BINDING PROTEIN"/>
    <property type="match status" value="1"/>
</dbReference>
<dbReference type="Proteomes" id="UP000092600">
    <property type="component" value="Unassembled WGS sequence"/>
</dbReference>
<dbReference type="Pfam" id="PF01344">
    <property type="entry name" value="Kelch_1"/>
    <property type="match status" value="4"/>
</dbReference>
<dbReference type="STRING" id="4615.A0A199V8K7"/>
<organism evidence="3 4">
    <name type="scientific">Ananas comosus</name>
    <name type="common">Pineapple</name>
    <name type="synonym">Ananas ananas</name>
    <dbReference type="NCBI Taxonomy" id="4615"/>
    <lineage>
        <taxon>Eukaryota</taxon>
        <taxon>Viridiplantae</taxon>
        <taxon>Streptophyta</taxon>
        <taxon>Embryophyta</taxon>
        <taxon>Tracheophyta</taxon>
        <taxon>Spermatophyta</taxon>
        <taxon>Magnoliopsida</taxon>
        <taxon>Liliopsida</taxon>
        <taxon>Poales</taxon>
        <taxon>Bromeliaceae</taxon>
        <taxon>Bromelioideae</taxon>
        <taxon>Ananas</taxon>
    </lineage>
</organism>
<evidence type="ECO:0000259" key="2">
    <source>
        <dbReference type="PROSITE" id="PS51222"/>
    </source>
</evidence>
<dbReference type="GO" id="GO:0034976">
    <property type="term" value="P:response to endoplasmic reticulum stress"/>
    <property type="evidence" value="ECO:0007669"/>
    <property type="project" value="InterPro"/>
</dbReference>
<dbReference type="SMART" id="SM00767">
    <property type="entry name" value="DCD"/>
    <property type="match status" value="1"/>
</dbReference>
<proteinExistence type="predicted"/>
<dbReference type="Pfam" id="PF10539">
    <property type="entry name" value="Dev_Cell_Death"/>
    <property type="match status" value="1"/>
</dbReference>
<keyword evidence="1" id="KW-0175">Coiled coil</keyword>
<dbReference type="PANTHER" id="PTHR46034">
    <property type="match status" value="1"/>
</dbReference>
<reference evidence="3 4" key="1">
    <citation type="journal article" date="2016" name="DNA Res.">
        <title>The draft genome of MD-2 pineapple using hybrid error correction of long reads.</title>
        <authorList>
            <person name="Redwan R.M."/>
            <person name="Saidin A."/>
            <person name="Kumar S.V."/>
        </authorList>
    </citation>
    <scope>NUCLEOTIDE SEQUENCE [LARGE SCALE GENOMIC DNA]</scope>
    <source>
        <strain evidence="4">cv. MD2</strain>
        <tissue evidence="3">Leaf</tissue>
    </source>
</reference>
<dbReference type="InterPro" id="IPR006652">
    <property type="entry name" value="Kelch_1"/>
</dbReference>
<dbReference type="EMBL" id="LSRQ01002721">
    <property type="protein sequence ID" value="OAY73414.1"/>
    <property type="molecule type" value="Genomic_DNA"/>
</dbReference>
<gene>
    <name evidence="3" type="ORF">ACMD2_10762</name>
</gene>
<name>A0A199V8K7_ANACO</name>
<evidence type="ECO:0000256" key="1">
    <source>
        <dbReference type="SAM" id="Coils"/>
    </source>
</evidence>
<dbReference type="InterPro" id="IPR044832">
    <property type="entry name" value="NRP-like"/>
</dbReference>
<comment type="caution">
    <text evidence="3">The sequence shown here is derived from an EMBL/GenBank/DDBJ whole genome shotgun (WGS) entry which is preliminary data.</text>
</comment>
<feature type="coiled-coil region" evidence="1">
    <location>
        <begin position="391"/>
        <end position="446"/>
    </location>
</feature>
<accession>A0A199V8K7</accession>
<dbReference type="InterPro" id="IPR013989">
    <property type="entry name" value="Dev_and_cell_death_domain"/>
</dbReference>
<dbReference type="SMART" id="SM00612">
    <property type="entry name" value="Kelch"/>
    <property type="match status" value="5"/>
</dbReference>